<dbReference type="PANTHER" id="PTHR42831:SF1">
    <property type="entry name" value="FE-S PROTEIN MATURATION AUXILIARY FACTOR YITW"/>
    <property type="match status" value="1"/>
</dbReference>
<evidence type="ECO:0000313" key="3">
    <source>
        <dbReference type="EMBL" id="SDY05205.1"/>
    </source>
</evidence>
<dbReference type="EMBL" id="FNOW01000026">
    <property type="protein sequence ID" value="SDY05205.1"/>
    <property type="molecule type" value="Genomic_DNA"/>
</dbReference>
<dbReference type="InterPro" id="IPR052339">
    <property type="entry name" value="Fe-S_Maturation_MIP18"/>
</dbReference>
<evidence type="ECO:0000313" key="4">
    <source>
        <dbReference type="Proteomes" id="UP000198672"/>
    </source>
</evidence>
<evidence type="ECO:0000256" key="1">
    <source>
        <dbReference type="SAM" id="MobiDB-lite"/>
    </source>
</evidence>
<dbReference type="NCBIfam" id="TIGR02945">
    <property type="entry name" value="SUF_assoc"/>
    <property type="match status" value="1"/>
</dbReference>
<sequence>MNRLARFADFFSRRKDDSATPAADAAARPEDDGEVVEVAVERMDAEELREPIIASLRGVHDPEIPVNIYDLGLIYRIDIALNGNVAVDMTLTAPGCPVAGMMPLMVKSAVERVEGVGQVSVQLVWDPPWNADNMSDEARLQLGLM</sequence>
<evidence type="ECO:0000259" key="2">
    <source>
        <dbReference type="Pfam" id="PF01883"/>
    </source>
</evidence>
<dbReference type="InterPro" id="IPR034904">
    <property type="entry name" value="FSCA_dom_sf"/>
</dbReference>
<name>A0A1H3GQH8_ALLWA</name>
<gene>
    <name evidence="3" type="ORF">SAMN05421644_12626</name>
</gene>
<proteinExistence type="predicted"/>
<dbReference type="Proteomes" id="UP000198672">
    <property type="component" value="Unassembled WGS sequence"/>
</dbReference>
<dbReference type="PANTHER" id="PTHR42831">
    <property type="entry name" value="FE-S PROTEIN MATURATION AUXILIARY FACTOR YITW"/>
    <property type="match status" value="1"/>
</dbReference>
<reference evidence="4" key="1">
    <citation type="submission" date="2016-10" db="EMBL/GenBank/DDBJ databases">
        <authorList>
            <person name="Varghese N."/>
            <person name="Submissions S."/>
        </authorList>
    </citation>
    <scope>NUCLEOTIDE SEQUENCE [LARGE SCALE GENOMIC DNA]</scope>
    <source>
        <strain evidence="4">DSM 173</strain>
    </source>
</reference>
<protein>
    <submittedName>
        <fullName evidence="3">FeS assembly SUF system protein</fullName>
    </submittedName>
</protein>
<dbReference type="RefSeq" id="WP_091334072.1">
    <property type="nucleotide sequence ID" value="NZ_FNOW01000026.1"/>
</dbReference>
<keyword evidence="4" id="KW-1185">Reference proteome</keyword>
<dbReference type="Gene3D" id="3.30.300.130">
    <property type="entry name" value="Fe-S cluster assembly (FSCA)"/>
    <property type="match status" value="1"/>
</dbReference>
<feature type="domain" description="MIP18 family-like" evidence="2">
    <location>
        <begin position="50"/>
        <end position="121"/>
    </location>
</feature>
<dbReference type="Pfam" id="PF01883">
    <property type="entry name" value="FeS_assembly_P"/>
    <property type="match status" value="1"/>
</dbReference>
<organism evidence="3 4">
    <name type="scientific">Allochromatium warmingii</name>
    <name type="common">Chromatium warmingii</name>
    <dbReference type="NCBI Taxonomy" id="61595"/>
    <lineage>
        <taxon>Bacteria</taxon>
        <taxon>Pseudomonadati</taxon>
        <taxon>Pseudomonadota</taxon>
        <taxon>Gammaproteobacteria</taxon>
        <taxon>Chromatiales</taxon>
        <taxon>Chromatiaceae</taxon>
        <taxon>Allochromatium</taxon>
    </lineage>
</organism>
<dbReference type="InterPro" id="IPR002744">
    <property type="entry name" value="MIP18-like"/>
</dbReference>
<dbReference type="InterPro" id="IPR014291">
    <property type="entry name" value="SUF_FeS_clus_asmbl-assoc"/>
</dbReference>
<dbReference type="OrthoDB" id="9805360at2"/>
<dbReference type="AlphaFoldDB" id="A0A1H3GQH8"/>
<feature type="region of interest" description="Disordered" evidence="1">
    <location>
        <begin position="14"/>
        <end position="33"/>
    </location>
</feature>
<dbReference type="SUPFAM" id="SSF117916">
    <property type="entry name" value="Fe-S cluster assembly (FSCA) domain-like"/>
    <property type="match status" value="1"/>
</dbReference>
<dbReference type="STRING" id="61595.SAMN05421644_12626"/>
<accession>A0A1H3GQH8</accession>